<dbReference type="GO" id="GO:0004620">
    <property type="term" value="F:phospholipase activity"/>
    <property type="evidence" value="ECO:0007669"/>
    <property type="project" value="InterPro"/>
</dbReference>
<proteinExistence type="inferred from homology"/>
<feature type="region of interest" description="Disordered" evidence="8">
    <location>
        <begin position="73"/>
        <end position="95"/>
    </location>
</feature>
<dbReference type="EMBL" id="CAJNNW010026062">
    <property type="protein sequence ID" value="CAE8682313.1"/>
    <property type="molecule type" value="Genomic_DNA"/>
</dbReference>
<evidence type="ECO:0000256" key="3">
    <source>
        <dbReference type="ARBA" id="ARBA00022801"/>
    </source>
</evidence>
<name>A0A813HIS4_POLGL</name>
<keyword evidence="11" id="KW-1185">Reference proteome</keyword>
<evidence type="ECO:0000256" key="1">
    <source>
        <dbReference type="ARBA" id="ARBA00007835"/>
    </source>
</evidence>
<comment type="similarity">
    <text evidence="1 7">Belongs to the phospholipase B-like family.</text>
</comment>
<evidence type="ECO:0000313" key="11">
    <source>
        <dbReference type="Proteomes" id="UP000654075"/>
    </source>
</evidence>
<evidence type="ECO:0000256" key="2">
    <source>
        <dbReference type="ARBA" id="ARBA00022729"/>
    </source>
</evidence>
<dbReference type="EC" id="3.1.1.-" evidence="7"/>
<organism evidence="9 11">
    <name type="scientific">Polarella glacialis</name>
    <name type="common">Dinoflagellate</name>
    <dbReference type="NCBI Taxonomy" id="89957"/>
    <lineage>
        <taxon>Eukaryota</taxon>
        <taxon>Sar</taxon>
        <taxon>Alveolata</taxon>
        <taxon>Dinophyceae</taxon>
        <taxon>Suessiales</taxon>
        <taxon>Suessiaceae</taxon>
        <taxon>Polarella</taxon>
    </lineage>
</organism>
<keyword evidence="4 7" id="KW-0442">Lipid degradation</keyword>
<keyword evidence="3 7" id="KW-0378">Hydrolase</keyword>
<protein>
    <recommendedName>
        <fullName evidence="7">Phospholipase B-like</fullName>
        <ecNumber evidence="7">3.1.1.-</ecNumber>
    </recommendedName>
</protein>
<dbReference type="Proteomes" id="UP000654075">
    <property type="component" value="Unassembled WGS sequence"/>
</dbReference>
<reference evidence="9" key="1">
    <citation type="submission" date="2021-02" db="EMBL/GenBank/DDBJ databases">
        <authorList>
            <person name="Dougan E. K."/>
            <person name="Rhodes N."/>
            <person name="Thang M."/>
            <person name="Chan C."/>
        </authorList>
    </citation>
    <scope>NUCLEOTIDE SEQUENCE</scope>
</reference>
<evidence type="ECO:0000313" key="10">
    <source>
        <dbReference type="EMBL" id="CAE8682313.1"/>
    </source>
</evidence>
<keyword evidence="5 7" id="KW-0443">Lipid metabolism</keyword>
<dbReference type="Proteomes" id="UP000626109">
    <property type="component" value="Unassembled WGS sequence"/>
</dbReference>
<feature type="non-terminal residue" evidence="9">
    <location>
        <position position="1"/>
    </location>
</feature>
<dbReference type="EMBL" id="CAJNNV010031818">
    <property type="protein sequence ID" value="CAE8637957.1"/>
    <property type="molecule type" value="Genomic_DNA"/>
</dbReference>
<evidence type="ECO:0000256" key="6">
    <source>
        <dbReference type="ARBA" id="ARBA00023180"/>
    </source>
</evidence>
<dbReference type="Pfam" id="PF04916">
    <property type="entry name" value="Phospholip_B"/>
    <property type="match status" value="1"/>
</dbReference>
<evidence type="ECO:0000256" key="4">
    <source>
        <dbReference type="ARBA" id="ARBA00022963"/>
    </source>
</evidence>
<comment type="function">
    <text evidence="7">Putative phospholipase.</text>
</comment>
<comment type="caution">
    <text evidence="9">The sequence shown here is derived from an EMBL/GenBank/DDBJ whole genome shotgun (WGS) entry which is preliminary data.</text>
</comment>
<dbReference type="PANTHER" id="PTHR12370:SF3">
    <property type="entry name" value="PHOSPHOLIPASE B-LIKE 2-RELATED"/>
    <property type="match status" value="1"/>
</dbReference>
<accession>A0A813HIS4</accession>
<keyword evidence="2" id="KW-0732">Signal</keyword>
<gene>
    <name evidence="9" type="ORF">PGLA1383_LOCUS53254</name>
    <name evidence="10" type="ORF">PGLA2088_LOCUS22876</name>
</gene>
<evidence type="ECO:0000256" key="7">
    <source>
        <dbReference type="RuleBase" id="RU364138"/>
    </source>
</evidence>
<dbReference type="AlphaFoldDB" id="A0A813HIS4"/>
<evidence type="ECO:0000256" key="8">
    <source>
        <dbReference type="SAM" id="MobiDB-lite"/>
    </source>
</evidence>
<dbReference type="GO" id="GO:0009395">
    <property type="term" value="P:phospholipid catabolic process"/>
    <property type="evidence" value="ECO:0007669"/>
    <property type="project" value="TreeGrafter"/>
</dbReference>
<evidence type="ECO:0000256" key="5">
    <source>
        <dbReference type="ARBA" id="ARBA00023098"/>
    </source>
</evidence>
<dbReference type="Gene3D" id="3.60.60.30">
    <property type="match status" value="1"/>
</dbReference>
<dbReference type="GO" id="GO:0005576">
    <property type="term" value="C:extracellular region"/>
    <property type="evidence" value="ECO:0007669"/>
    <property type="project" value="TreeGrafter"/>
</dbReference>
<dbReference type="PANTHER" id="PTHR12370">
    <property type="entry name" value="PHOSPHOLIPASE B-RELATED"/>
    <property type="match status" value="1"/>
</dbReference>
<dbReference type="OrthoDB" id="419508at2759"/>
<sequence length="244" mass="27394">VDAHGLEDKYWRLVGNLLAQLRGLSDGYSSARSQEGEPSLSEIELLMLTMVDTDMDAVVVAAYTHGRLVNEHFKHPNKTTGVDEEDNGESTTGGGVAVSELYANPYRSRRHHGHCSALIQLAPNLADLWVTHATWDSYRAMLRMVKYLDMPLPGVAARRMVFTANPSNLYSADDFYELDTGLTVLETSITNYNSSLWAEIKPQTLMTWVRAMVANRLARTGEEWTEIQDRHKSGTCNNQWMVVD</sequence>
<keyword evidence="6" id="KW-0325">Glycoprotein</keyword>
<dbReference type="InterPro" id="IPR007000">
    <property type="entry name" value="PLipase_B-like"/>
</dbReference>
<evidence type="ECO:0000313" key="9">
    <source>
        <dbReference type="EMBL" id="CAE8637957.1"/>
    </source>
</evidence>